<proteinExistence type="predicted"/>
<name>A0A8D9PET4_9VIRU</name>
<accession>A0A8D9PET4</accession>
<reference evidence="1" key="1">
    <citation type="journal article" date="2021" name="Proc. Natl. Acad. Sci. U.S.A.">
        <title>A Catalog of Tens of Thousands of Viruses from Human Metagenomes Reveals Hidden Associations with Chronic Diseases.</title>
        <authorList>
            <person name="Tisza M.J."/>
            <person name="Buck C.B."/>
        </authorList>
    </citation>
    <scope>NUCLEOTIDE SEQUENCE</scope>
    <source>
        <strain evidence="1">CtOZu12</strain>
    </source>
</reference>
<dbReference type="EMBL" id="BK029940">
    <property type="protein sequence ID" value="DAD55941.1"/>
    <property type="molecule type" value="Genomic_DNA"/>
</dbReference>
<protein>
    <submittedName>
        <fullName evidence="1">Uncharacterized protein</fullName>
    </submittedName>
</protein>
<organism evidence="1">
    <name type="scientific">Bacteriophage sp</name>
    <dbReference type="NCBI Taxonomy" id="38018"/>
    <lineage>
        <taxon>Viruses</taxon>
    </lineage>
</organism>
<sequence length="130" mass="15361">MDTSSFKIVGHYSICNGDECELETNDILKDKEFNYWYKRGSEIIKYPWESRILDATQVWTNADCYQSTSGKWVYRCIPYDGLIFTLEANSMIELVDLIRNFVEPPVEVFEELIKSQNYIAFANHFEKENF</sequence>
<evidence type="ECO:0000313" key="1">
    <source>
        <dbReference type="EMBL" id="DAD55941.1"/>
    </source>
</evidence>